<evidence type="ECO:0000256" key="7">
    <source>
        <dbReference type="ARBA" id="ARBA00023136"/>
    </source>
</evidence>
<evidence type="ECO:0000256" key="1">
    <source>
        <dbReference type="ARBA" id="ARBA00004141"/>
    </source>
</evidence>
<keyword evidence="6" id="KW-1133">Transmembrane helix</keyword>
<dbReference type="AlphaFoldDB" id="A0A0D8IEQ8"/>
<reference evidence="8 9" key="1">
    <citation type="submission" date="2014-10" db="EMBL/GenBank/DDBJ databases">
        <title>Genome sequence of Clostridium aceticum DSM 1496.</title>
        <authorList>
            <person name="Poehlein A."/>
            <person name="Schiel-Bengelsdorf B."/>
            <person name="Gottschalk G."/>
            <person name="Duerre P."/>
            <person name="Daniel R."/>
        </authorList>
    </citation>
    <scope>NUCLEOTIDE SEQUENCE [LARGE SCALE GENOMIC DNA]</scope>
    <source>
        <strain evidence="8 9">DSM 1496</strain>
    </source>
</reference>
<proteinExistence type="inferred from homology"/>
<name>A0A0D8IEQ8_9CLOT</name>
<evidence type="ECO:0000256" key="5">
    <source>
        <dbReference type="ARBA" id="ARBA00022692"/>
    </source>
</evidence>
<comment type="similarity">
    <text evidence="2">Belongs to the amino acid-polyamine-organocation (APC) superfamily. Spore germination protein (SGP) (TC 2.A.3.9) family.</text>
</comment>
<dbReference type="InterPro" id="IPR004761">
    <property type="entry name" value="Spore_GerAB"/>
</dbReference>
<dbReference type="Pfam" id="PF03845">
    <property type="entry name" value="Spore_permease"/>
    <property type="match status" value="1"/>
</dbReference>
<keyword evidence="3" id="KW-0813">Transport</keyword>
<evidence type="ECO:0000256" key="4">
    <source>
        <dbReference type="ARBA" id="ARBA00022544"/>
    </source>
</evidence>
<accession>A0A0D8IEQ8</accession>
<gene>
    <name evidence="8" type="primary">gerKB3</name>
    <name evidence="8" type="ORF">CACET_c19250</name>
</gene>
<protein>
    <submittedName>
        <fullName evidence="8">Spore germination protein KB</fullName>
    </submittedName>
</protein>
<keyword evidence="7" id="KW-0472">Membrane</keyword>
<evidence type="ECO:0000256" key="6">
    <source>
        <dbReference type="ARBA" id="ARBA00022989"/>
    </source>
</evidence>
<organism evidence="8 9">
    <name type="scientific">Clostridium aceticum</name>
    <dbReference type="NCBI Taxonomy" id="84022"/>
    <lineage>
        <taxon>Bacteria</taxon>
        <taxon>Bacillati</taxon>
        <taxon>Bacillota</taxon>
        <taxon>Clostridia</taxon>
        <taxon>Eubacteriales</taxon>
        <taxon>Clostridiaceae</taxon>
        <taxon>Clostridium</taxon>
    </lineage>
</organism>
<evidence type="ECO:0000256" key="3">
    <source>
        <dbReference type="ARBA" id="ARBA00022448"/>
    </source>
</evidence>
<evidence type="ECO:0000313" key="8">
    <source>
        <dbReference type="EMBL" id="AKL95373.1"/>
    </source>
</evidence>
<keyword evidence="5" id="KW-0812">Transmembrane</keyword>
<comment type="subcellular location">
    <subcellularLocation>
        <location evidence="1">Membrane</location>
        <topology evidence="1">Multi-pass membrane protein</topology>
    </subcellularLocation>
</comment>
<keyword evidence="4" id="KW-0309">Germination</keyword>
<dbReference type="NCBIfam" id="TIGR00912">
    <property type="entry name" value="2A0309"/>
    <property type="match status" value="1"/>
</dbReference>
<dbReference type="KEGG" id="cace:CACET_c19250"/>
<dbReference type="PANTHER" id="PTHR34975">
    <property type="entry name" value="SPORE GERMINATION PROTEIN A2"/>
    <property type="match status" value="1"/>
</dbReference>
<dbReference type="EMBL" id="CP009687">
    <property type="protein sequence ID" value="AKL95373.1"/>
    <property type="molecule type" value="Genomic_DNA"/>
</dbReference>
<evidence type="ECO:0000256" key="2">
    <source>
        <dbReference type="ARBA" id="ARBA00007998"/>
    </source>
</evidence>
<dbReference type="Proteomes" id="UP000035704">
    <property type="component" value="Chromosome"/>
</dbReference>
<dbReference type="PATRIC" id="fig|84022.5.peg.51"/>
<dbReference type="GO" id="GO:0009847">
    <property type="term" value="P:spore germination"/>
    <property type="evidence" value="ECO:0007669"/>
    <property type="project" value="InterPro"/>
</dbReference>
<dbReference type="GO" id="GO:0016020">
    <property type="term" value="C:membrane"/>
    <property type="evidence" value="ECO:0007669"/>
    <property type="project" value="UniProtKB-SubCell"/>
</dbReference>
<sequence>MMEEKISPYQLGMMIISYMAGSALVVNPAIAARHDAWLAFLLGWGGGMILLFIIIKIVMLHPTKSFVGILIDCFGNFFGKLIAIIYGWYFVHLAAEVIRTYSNYTTTVTYPETPLLFFSISYTLVVIYALKIGIETIGRISEIFVPFIVIVLIFTFTASLTSININNFQPILSQGLDPILKGGVATMILPFGEFFIFLMVLPNLNHQQSYKKTFLLAYLIAGCILFTVVCRNILVLGADMMARDIFPSHIVFRLIPVIDVAPLLDMNLIMAGVVKTCICIYAASKLIAEVFGLSDYKIFILPLGAFTVSLSMMVHGSVLEQATVAIEMWPIYSIPFQIIIPIILLMISVIKKNLPANFKKQ</sequence>
<dbReference type="PANTHER" id="PTHR34975:SF2">
    <property type="entry name" value="SPORE GERMINATION PROTEIN A2"/>
    <property type="match status" value="1"/>
</dbReference>
<dbReference type="STRING" id="84022.CACET_c19250"/>
<keyword evidence="9" id="KW-1185">Reference proteome</keyword>
<evidence type="ECO:0000313" key="9">
    <source>
        <dbReference type="Proteomes" id="UP000035704"/>
    </source>
</evidence>